<dbReference type="Proteomes" id="UP000218334">
    <property type="component" value="Unassembled WGS sequence"/>
</dbReference>
<organism evidence="2 3">
    <name type="scientific">Armillaria solidipes</name>
    <dbReference type="NCBI Taxonomy" id="1076256"/>
    <lineage>
        <taxon>Eukaryota</taxon>
        <taxon>Fungi</taxon>
        <taxon>Dikarya</taxon>
        <taxon>Basidiomycota</taxon>
        <taxon>Agaricomycotina</taxon>
        <taxon>Agaricomycetes</taxon>
        <taxon>Agaricomycetidae</taxon>
        <taxon>Agaricales</taxon>
        <taxon>Marasmiineae</taxon>
        <taxon>Physalacriaceae</taxon>
        <taxon>Armillaria</taxon>
    </lineage>
</organism>
<evidence type="ECO:0000313" key="3">
    <source>
        <dbReference type="Proteomes" id="UP000218334"/>
    </source>
</evidence>
<proteinExistence type="predicted"/>
<dbReference type="AlphaFoldDB" id="A0A2H3BCA1"/>
<feature type="compositionally biased region" description="Basic and acidic residues" evidence="1">
    <location>
        <begin position="9"/>
        <end position="20"/>
    </location>
</feature>
<feature type="compositionally biased region" description="Polar residues" evidence="1">
    <location>
        <begin position="28"/>
        <end position="60"/>
    </location>
</feature>
<feature type="region of interest" description="Disordered" evidence="1">
    <location>
        <begin position="1"/>
        <end position="60"/>
    </location>
</feature>
<keyword evidence="3" id="KW-1185">Reference proteome</keyword>
<gene>
    <name evidence="2" type="ORF">ARMSODRAFT_1026413</name>
</gene>
<dbReference type="EMBL" id="KZ293484">
    <property type="protein sequence ID" value="PBK60676.1"/>
    <property type="molecule type" value="Genomic_DNA"/>
</dbReference>
<protein>
    <submittedName>
        <fullName evidence="2">Uncharacterized protein</fullName>
    </submittedName>
</protein>
<evidence type="ECO:0000313" key="2">
    <source>
        <dbReference type="EMBL" id="PBK60676.1"/>
    </source>
</evidence>
<sequence>MQTSRKMQVHGEEKKPRLELPEPPALHDSTSSADNQHGNSSDMTKLAGDNTTSSYRFPQTLDVQMNRVVQRYDVDK</sequence>
<accession>A0A2H3BCA1</accession>
<reference evidence="3" key="1">
    <citation type="journal article" date="2017" name="Nat. Ecol. Evol.">
        <title>Genome expansion and lineage-specific genetic innovations in the forest pathogenic fungi Armillaria.</title>
        <authorList>
            <person name="Sipos G."/>
            <person name="Prasanna A.N."/>
            <person name="Walter M.C."/>
            <person name="O'Connor E."/>
            <person name="Balint B."/>
            <person name="Krizsan K."/>
            <person name="Kiss B."/>
            <person name="Hess J."/>
            <person name="Varga T."/>
            <person name="Slot J."/>
            <person name="Riley R."/>
            <person name="Boka B."/>
            <person name="Rigling D."/>
            <person name="Barry K."/>
            <person name="Lee J."/>
            <person name="Mihaltcheva S."/>
            <person name="LaButti K."/>
            <person name="Lipzen A."/>
            <person name="Waldron R."/>
            <person name="Moloney N.M."/>
            <person name="Sperisen C."/>
            <person name="Kredics L."/>
            <person name="Vagvoelgyi C."/>
            <person name="Patrignani A."/>
            <person name="Fitzpatrick D."/>
            <person name="Nagy I."/>
            <person name="Doyle S."/>
            <person name="Anderson J.B."/>
            <person name="Grigoriev I.V."/>
            <person name="Gueldener U."/>
            <person name="Muensterkoetter M."/>
            <person name="Nagy L.G."/>
        </authorList>
    </citation>
    <scope>NUCLEOTIDE SEQUENCE [LARGE SCALE GENOMIC DNA]</scope>
    <source>
        <strain evidence="3">28-4</strain>
    </source>
</reference>
<name>A0A2H3BCA1_9AGAR</name>
<evidence type="ECO:0000256" key="1">
    <source>
        <dbReference type="SAM" id="MobiDB-lite"/>
    </source>
</evidence>